<name>A0AC34GIG3_9BILA</name>
<dbReference type="Proteomes" id="UP000887579">
    <property type="component" value="Unplaced"/>
</dbReference>
<sequence length="176" mass="19151">MLREQTGFNDTQIGDWFRNRRRNIKKANNGNVPWKEPTTGRKRRASSRFSNFGNDSNISSDSVFSTAAPSPAPTPAANPVLSALLSSKPSTVPANVNNQNNCTVASSTSNDQNVSTNNSDISTDDSGFIDVITVDENQLNCSSNSSKLSNNNAKDDETSAPPEKRQKLWTVNDIIE</sequence>
<protein>
    <submittedName>
        <fullName evidence="2">Homeobox domain-containing protein</fullName>
    </submittedName>
</protein>
<dbReference type="WBParaSite" id="ES5_v2.g29512.t1">
    <property type="protein sequence ID" value="ES5_v2.g29512.t1"/>
    <property type="gene ID" value="ES5_v2.g29512"/>
</dbReference>
<evidence type="ECO:0000313" key="1">
    <source>
        <dbReference type="Proteomes" id="UP000887579"/>
    </source>
</evidence>
<evidence type="ECO:0000313" key="2">
    <source>
        <dbReference type="WBParaSite" id="ES5_v2.g29512.t1"/>
    </source>
</evidence>
<reference evidence="2" key="1">
    <citation type="submission" date="2022-11" db="UniProtKB">
        <authorList>
            <consortium name="WormBaseParasite"/>
        </authorList>
    </citation>
    <scope>IDENTIFICATION</scope>
</reference>
<proteinExistence type="predicted"/>
<organism evidence="1 2">
    <name type="scientific">Panagrolaimus sp. ES5</name>
    <dbReference type="NCBI Taxonomy" id="591445"/>
    <lineage>
        <taxon>Eukaryota</taxon>
        <taxon>Metazoa</taxon>
        <taxon>Ecdysozoa</taxon>
        <taxon>Nematoda</taxon>
        <taxon>Chromadorea</taxon>
        <taxon>Rhabditida</taxon>
        <taxon>Tylenchina</taxon>
        <taxon>Panagrolaimomorpha</taxon>
        <taxon>Panagrolaimoidea</taxon>
        <taxon>Panagrolaimidae</taxon>
        <taxon>Panagrolaimus</taxon>
    </lineage>
</organism>
<accession>A0AC34GIG3</accession>